<feature type="domain" description="T6SS immunity protein Tdi1 C-terminal" evidence="1">
    <location>
        <begin position="99"/>
        <end position="169"/>
    </location>
</feature>
<accession>A0AAU7LSX4</accession>
<dbReference type="EMBL" id="CP157675">
    <property type="protein sequence ID" value="XBP70690.1"/>
    <property type="molecule type" value="Genomic_DNA"/>
</dbReference>
<dbReference type="AlphaFoldDB" id="A0AAU7LSX4"/>
<proteinExistence type="predicted"/>
<organism evidence="2">
    <name type="scientific">Polaromonas hydrogenivorans</name>
    <dbReference type="NCBI Taxonomy" id="335476"/>
    <lineage>
        <taxon>Bacteria</taxon>
        <taxon>Pseudomonadati</taxon>
        <taxon>Pseudomonadota</taxon>
        <taxon>Betaproteobacteria</taxon>
        <taxon>Burkholderiales</taxon>
        <taxon>Comamonadaceae</taxon>
        <taxon>Polaromonas</taxon>
    </lineage>
</organism>
<gene>
    <name evidence="2" type="ORF">ABLV49_02445</name>
</gene>
<reference evidence="2" key="1">
    <citation type="submission" date="2024-05" db="EMBL/GenBank/DDBJ databases">
        <authorList>
            <person name="Bunk B."/>
            <person name="Swiderski J."/>
            <person name="Sproer C."/>
            <person name="Thiel V."/>
        </authorList>
    </citation>
    <scope>NUCLEOTIDE SEQUENCE</scope>
    <source>
        <strain evidence="2">DSM 17735</strain>
    </source>
</reference>
<dbReference type="Pfam" id="PF08906">
    <property type="entry name" value="T6SS_Tdi1_C"/>
    <property type="match status" value="1"/>
</dbReference>
<evidence type="ECO:0000313" key="2">
    <source>
        <dbReference type="EMBL" id="XBP70690.1"/>
    </source>
</evidence>
<protein>
    <submittedName>
        <fullName evidence="2">T6SS immunity protein Tdi1 domain-containing protein</fullName>
    </submittedName>
</protein>
<dbReference type="RefSeq" id="WP_349280029.1">
    <property type="nucleotide sequence ID" value="NZ_CP157675.1"/>
</dbReference>
<name>A0AAU7LSX4_9BURK</name>
<evidence type="ECO:0000259" key="1">
    <source>
        <dbReference type="Pfam" id="PF08906"/>
    </source>
</evidence>
<sequence>MSKFERTYNQTDSVSVASAVSKLSPAVSAPAGVYNSGLITVLDDELGRKVLNDWQWLLVDAVGLASTWQGNIFFWSPKHSASFYLDTQRGKTTFVEESVDVLFNVFLTREGIGKDVLLEDSFGVIHAREGDLNYCECYIAKPWQMLGGSGELDTFGKGDMEVYMSLTGQTIRKIMSKS</sequence>
<dbReference type="InterPro" id="IPR015002">
    <property type="entry name" value="T6SS_Tdi1_C"/>
</dbReference>